<dbReference type="PANTHER" id="PTHR31873:SF6">
    <property type="entry name" value="ASPARTATE DEHYDROGENASE DOMAIN-CONTAINING PROTEIN"/>
    <property type="match status" value="1"/>
</dbReference>
<dbReference type="InterPro" id="IPR020626">
    <property type="entry name" value="Asp_DH_prok"/>
</dbReference>
<feature type="domain" description="Aspartate dehydrogenase" evidence="7">
    <location>
        <begin position="172"/>
        <end position="258"/>
    </location>
</feature>
<dbReference type="InterPro" id="IPR036291">
    <property type="entry name" value="NAD(P)-bd_dom_sf"/>
</dbReference>
<evidence type="ECO:0000313" key="9">
    <source>
        <dbReference type="EMBL" id="CAD7053290.1"/>
    </source>
</evidence>
<keyword evidence="5 6" id="KW-0520">NAD</keyword>
<comment type="caution">
    <text evidence="9">The sequence shown here is derived from an EMBL/GenBank/DDBJ whole genome shotgun (WGS) entry which is preliminary data.</text>
</comment>
<dbReference type="Pfam" id="PF03447">
    <property type="entry name" value="NAD_binding_3"/>
    <property type="match status" value="1"/>
</dbReference>
<dbReference type="Gene3D" id="3.30.360.10">
    <property type="entry name" value="Dihydrodipicolinate Reductase, domain 2"/>
    <property type="match status" value="1"/>
</dbReference>
<keyword evidence="10" id="KW-1185">Reference proteome</keyword>
<dbReference type="EC" id="1.4.1.21" evidence="6"/>
<evidence type="ECO:0000256" key="6">
    <source>
        <dbReference type="HAMAP-Rule" id="MF_01265"/>
    </source>
</evidence>
<dbReference type="PIRSF" id="PIRSF005227">
    <property type="entry name" value="Asp_dh_NAD_syn"/>
    <property type="match status" value="1"/>
</dbReference>
<dbReference type="NCBIfam" id="NF009828">
    <property type="entry name" value="PRK13303.1-3"/>
    <property type="match status" value="1"/>
</dbReference>
<feature type="binding site" evidence="6">
    <location>
        <position position="194"/>
    </location>
    <ligand>
        <name>NAD(+)</name>
        <dbReference type="ChEBI" id="CHEBI:57540"/>
    </ligand>
</feature>
<dbReference type="InterPro" id="IPR002811">
    <property type="entry name" value="Asp_DH"/>
</dbReference>
<evidence type="ECO:0000313" key="10">
    <source>
        <dbReference type="Proteomes" id="UP000601041"/>
    </source>
</evidence>
<comment type="pathway">
    <text evidence="6">Cofactor biosynthesis; NAD(+) biosynthesis; iminoaspartate from L-aspartate (dehydrogenase route): step 1/1.</text>
</comment>
<organism evidence="9 10">
    <name type="scientific">Pseudorhizobium halotolerans</name>
    <dbReference type="NCBI Taxonomy" id="1233081"/>
    <lineage>
        <taxon>Bacteria</taxon>
        <taxon>Pseudomonadati</taxon>
        <taxon>Pseudomonadota</taxon>
        <taxon>Alphaproteobacteria</taxon>
        <taxon>Hyphomicrobiales</taxon>
        <taxon>Rhizobiaceae</taxon>
        <taxon>Rhizobium/Agrobacterium group</taxon>
        <taxon>Pseudorhizobium</taxon>
    </lineage>
</organism>
<comment type="catalytic activity">
    <reaction evidence="6">
        <text>L-aspartate + NAD(+) + H2O = oxaloacetate + NH4(+) + NADH + H(+)</text>
        <dbReference type="Rhea" id="RHEA:11788"/>
        <dbReference type="ChEBI" id="CHEBI:15377"/>
        <dbReference type="ChEBI" id="CHEBI:15378"/>
        <dbReference type="ChEBI" id="CHEBI:16452"/>
        <dbReference type="ChEBI" id="CHEBI:28938"/>
        <dbReference type="ChEBI" id="CHEBI:29991"/>
        <dbReference type="ChEBI" id="CHEBI:57540"/>
        <dbReference type="ChEBI" id="CHEBI:57945"/>
        <dbReference type="EC" id="1.4.1.21"/>
    </reaction>
</comment>
<evidence type="ECO:0000259" key="8">
    <source>
        <dbReference type="Pfam" id="PF03447"/>
    </source>
</evidence>
<dbReference type="NCBIfam" id="NF009829">
    <property type="entry name" value="PRK13303.1-4"/>
    <property type="match status" value="1"/>
</dbReference>
<dbReference type="PANTHER" id="PTHR31873">
    <property type="entry name" value="L-ASPARTATE DEHYDROGENASE-RELATED"/>
    <property type="match status" value="1"/>
</dbReference>
<dbReference type="SUPFAM" id="SSF51735">
    <property type="entry name" value="NAD(P)-binding Rossmann-fold domains"/>
    <property type="match status" value="1"/>
</dbReference>
<dbReference type="InterPro" id="IPR011182">
    <property type="entry name" value="L-Asp_DH"/>
</dbReference>
<evidence type="ECO:0000256" key="5">
    <source>
        <dbReference type="ARBA" id="ARBA00023027"/>
    </source>
</evidence>
<comment type="miscellaneous">
    <text evidence="6">The iminoaspartate product is unstable in aqueous solution and can decompose to oxaloacetate and ammonia.</text>
</comment>
<keyword evidence="3 6" id="KW-0521">NADP</keyword>
<evidence type="ECO:0000256" key="4">
    <source>
        <dbReference type="ARBA" id="ARBA00023002"/>
    </source>
</evidence>
<feature type="active site" evidence="6">
    <location>
        <position position="224"/>
    </location>
</feature>
<dbReference type="Pfam" id="PF01958">
    <property type="entry name" value="Asp_DH_C"/>
    <property type="match status" value="1"/>
</dbReference>
<accession>A0ABM8PX36</accession>
<keyword evidence="4 6" id="KW-0560">Oxidoreductase</keyword>
<evidence type="ECO:0000256" key="2">
    <source>
        <dbReference type="ARBA" id="ARBA00022642"/>
    </source>
</evidence>
<evidence type="ECO:0000256" key="1">
    <source>
        <dbReference type="ARBA" id="ARBA00008331"/>
    </source>
</evidence>
<dbReference type="HAMAP" id="MF_01265">
    <property type="entry name" value="NadX"/>
    <property type="match status" value="1"/>
</dbReference>
<dbReference type="EMBL" id="CABFWE030000013">
    <property type="protein sequence ID" value="CAD7053290.1"/>
    <property type="molecule type" value="Genomic_DNA"/>
</dbReference>
<proteinExistence type="inferred from homology"/>
<dbReference type="RefSeq" id="WP_210310836.1">
    <property type="nucleotide sequence ID" value="NZ_CABFWE030000013.1"/>
</dbReference>
<dbReference type="SUPFAM" id="SSF55347">
    <property type="entry name" value="Glyceraldehyde-3-phosphate dehydrogenase-like, C-terminal domain"/>
    <property type="match status" value="1"/>
</dbReference>
<sequence length="271" mass="28618">MTISPYRTAPLIATIGFGAMARSLARSLRGSASGLRIAGCLLPPDSFSQIEPDMLRWKKVDELVAACPDLVVECATHAAVRDILPQVLEAGIDVIIISAGALGDENTTARLEEAAQRGGARARIAPGAIGGLDVLRAARIAGLDRVVYTGRKPPAAWKGSLAEHLVALNSLEGPTVIYEGSAAEAARDYPKNTNVSAAVSLAGVGFARTTVRLIADPGITENIHEIDAEGAFGRFTTRIANHALPDNPRTSWLAALSVEQEILRHFSNLEL</sequence>
<name>A0ABM8PX36_9HYPH</name>
<feature type="domain" description="Aspartate/homoserine dehydrogenase NAD-binding" evidence="8">
    <location>
        <begin position="16"/>
        <end position="122"/>
    </location>
</feature>
<dbReference type="InterPro" id="IPR005106">
    <property type="entry name" value="Asp/hSer_DH_NAD-bd"/>
</dbReference>
<feature type="binding site" evidence="6">
    <location>
        <position position="128"/>
    </location>
    <ligand>
        <name>NAD(+)</name>
        <dbReference type="ChEBI" id="CHEBI:57540"/>
    </ligand>
</feature>
<comment type="catalytic activity">
    <reaction evidence="6">
        <text>L-aspartate + NADP(+) + H2O = oxaloacetate + NH4(+) + NADPH + H(+)</text>
        <dbReference type="Rhea" id="RHEA:11784"/>
        <dbReference type="ChEBI" id="CHEBI:15377"/>
        <dbReference type="ChEBI" id="CHEBI:15378"/>
        <dbReference type="ChEBI" id="CHEBI:16452"/>
        <dbReference type="ChEBI" id="CHEBI:28938"/>
        <dbReference type="ChEBI" id="CHEBI:29991"/>
        <dbReference type="ChEBI" id="CHEBI:57783"/>
        <dbReference type="ChEBI" id="CHEBI:58349"/>
        <dbReference type="EC" id="1.4.1.21"/>
    </reaction>
</comment>
<comment type="similarity">
    <text evidence="1 6">Belongs to the L-aspartate dehydrogenase family.</text>
</comment>
<keyword evidence="2 6" id="KW-0662">Pyridine nucleotide biosynthesis</keyword>
<gene>
    <name evidence="6" type="primary">nadX</name>
    <name evidence="9" type="ORF">RHAB21_04481</name>
</gene>
<dbReference type="Gene3D" id="3.40.50.720">
    <property type="entry name" value="NAD(P)-binding Rossmann-like Domain"/>
    <property type="match status" value="1"/>
</dbReference>
<evidence type="ECO:0000256" key="3">
    <source>
        <dbReference type="ARBA" id="ARBA00022857"/>
    </source>
</evidence>
<dbReference type="Proteomes" id="UP000601041">
    <property type="component" value="Unassembled WGS sequence"/>
</dbReference>
<comment type="function">
    <text evidence="6">Specifically catalyzes the NAD or NADP-dependent dehydrogenation of L-aspartate to iminoaspartate.</text>
</comment>
<evidence type="ECO:0000259" key="7">
    <source>
        <dbReference type="Pfam" id="PF01958"/>
    </source>
</evidence>
<reference evidence="9 10" key="1">
    <citation type="submission" date="2020-11" db="EMBL/GenBank/DDBJ databases">
        <authorList>
            <person name="Lassalle F."/>
        </authorList>
    </citation>
    <scope>NUCLEOTIDE SEQUENCE [LARGE SCALE GENOMIC DNA]</scope>
    <source>
        <strain evidence="9 10">AB21</strain>
    </source>
</reference>
<protein>
    <recommendedName>
        <fullName evidence="6">L-aspartate dehydrogenase</fullName>
        <ecNumber evidence="6">1.4.1.21</ecNumber>
    </recommendedName>
</protein>
<dbReference type="NCBIfam" id="NF009827">
    <property type="entry name" value="PRK13303.1-2"/>
    <property type="match status" value="1"/>
</dbReference>